<feature type="region of interest" description="Disordered" evidence="8">
    <location>
        <begin position="195"/>
        <end position="224"/>
    </location>
</feature>
<dbReference type="PANTHER" id="PTHR13501">
    <property type="entry name" value="CHLOROPLAST 50S RIBOSOMAL PROTEIN L22-RELATED"/>
    <property type="match status" value="1"/>
</dbReference>
<dbReference type="InterPro" id="IPR001063">
    <property type="entry name" value="Ribosomal_uL22"/>
</dbReference>
<evidence type="ECO:0000256" key="4">
    <source>
        <dbReference type="ARBA" id="ARBA00023274"/>
    </source>
</evidence>
<dbReference type="EMBL" id="JANCYW010000006">
    <property type="protein sequence ID" value="KAK4535784.1"/>
    <property type="molecule type" value="Genomic_DNA"/>
</dbReference>
<accession>A0AAV9IU23</accession>
<feature type="compositionally biased region" description="Basic and acidic residues" evidence="8">
    <location>
        <begin position="75"/>
        <end position="86"/>
    </location>
</feature>
<sequence length="264" mass="29810">MLRWSSLSSLAASLGWLARRASPLCAWPTGQCSLRSAAGGHIARPRERRWSPKSSPARAKAAKAKATGTAPAAKSPKESGPKKAELKMRDVRMSHRKLNLVCRLIRRLHVAEAERQLSVCRKKGARVLSDLLAETKKVAQEERGMDLLRTVVDESYVGRGQYNKILRPWHGRGRYGIHKKKKCHATILLRELKPEEMRPERRPEMRQEAARRREKHEKNPRVLPPLPRVWELPAAGIGVYRRIPVRPPSLTDAIAGEQPPSPSR</sequence>
<evidence type="ECO:0000256" key="9">
    <source>
        <dbReference type="SAM" id="SignalP"/>
    </source>
</evidence>
<feature type="compositionally biased region" description="Basic and acidic residues" evidence="8">
    <location>
        <begin position="195"/>
        <end position="220"/>
    </location>
</feature>
<evidence type="ECO:0000313" key="10">
    <source>
        <dbReference type="EMBL" id="KAK4535784.1"/>
    </source>
</evidence>
<keyword evidence="3 7" id="KW-0689">Ribosomal protein</keyword>
<dbReference type="AlphaFoldDB" id="A0AAV9IU23"/>
<keyword evidence="9" id="KW-0732">Signal</keyword>
<evidence type="ECO:0000256" key="3">
    <source>
        <dbReference type="ARBA" id="ARBA00022980"/>
    </source>
</evidence>
<dbReference type="SUPFAM" id="SSF54843">
    <property type="entry name" value="Ribosomal protein L22"/>
    <property type="match status" value="1"/>
</dbReference>
<evidence type="ECO:0000256" key="1">
    <source>
        <dbReference type="ARBA" id="ARBA00003611"/>
    </source>
</evidence>
<reference evidence="10 11" key="1">
    <citation type="submission" date="2022-07" db="EMBL/GenBank/DDBJ databases">
        <title>Genome-wide signatures of adaptation to extreme environments.</title>
        <authorList>
            <person name="Cho C.H."/>
            <person name="Yoon H.S."/>
        </authorList>
    </citation>
    <scope>NUCLEOTIDE SEQUENCE [LARGE SCALE GENOMIC DNA]</scope>
    <source>
        <strain evidence="10 11">DBV 063 E5</strain>
    </source>
</reference>
<feature type="signal peptide" evidence="9">
    <location>
        <begin position="1"/>
        <end position="26"/>
    </location>
</feature>
<comment type="caution">
    <text evidence="10">The sequence shown here is derived from an EMBL/GenBank/DDBJ whole genome shotgun (WGS) entry which is preliminary data.</text>
</comment>
<organism evidence="10 11">
    <name type="scientific">Cyanidium caldarium</name>
    <name type="common">Red alga</name>
    <dbReference type="NCBI Taxonomy" id="2771"/>
    <lineage>
        <taxon>Eukaryota</taxon>
        <taxon>Rhodophyta</taxon>
        <taxon>Bangiophyceae</taxon>
        <taxon>Cyanidiales</taxon>
        <taxon>Cyanidiaceae</taxon>
        <taxon>Cyanidium</taxon>
    </lineage>
</organism>
<dbReference type="InterPro" id="IPR036394">
    <property type="entry name" value="Ribosomal_uL22_sf"/>
</dbReference>
<evidence type="ECO:0000256" key="5">
    <source>
        <dbReference type="ARBA" id="ARBA00035285"/>
    </source>
</evidence>
<name>A0AAV9IU23_CYACA</name>
<keyword evidence="4 7" id="KW-0687">Ribonucleoprotein</keyword>
<dbReference type="Gene3D" id="3.90.470.10">
    <property type="entry name" value="Ribosomal protein L22/L17"/>
    <property type="match status" value="1"/>
</dbReference>
<evidence type="ECO:0000313" key="11">
    <source>
        <dbReference type="Proteomes" id="UP001301350"/>
    </source>
</evidence>
<keyword evidence="11" id="KW-1185">Reference proteome</keyword>
<feature type="region of interest" description="Disordered" evidence="8">
    <location>
        <begin position="38"/>
        <end position="86"/>
    </location>
</feature>
<feature type="compositionally biased region" description="Low complexity" evidence="8">
    <location>
        <begin position="52"/>
        <end position="74"/>
    </location>
</feature>
<dbReference type="Proteomes" id="UP001301350">
    <property type="component" value="Unassembled WGS sequence"/>
</dbReference>
<evidence type="ECO:0000256" key="6">
    <source>
        <dbReference type="ARBA" id="ARBA00035416"/>
    </source>
</evidence>
<evidence type="ECO:0000256" key="2">
    <source>
        <dbReference type="ARBA" id="ARBA00009451"/>
    </source>
</evidence>
<dbReference type="PANTHER" id="PTHR13501:SF8">
    <property type="entry name" value="LARGE RIBOSOMAL SUBUNIT PROTEIN UL22M"/>
    <property type="match status" value="1"/>
</dbReference>
<dbReference type="GO" id="GO:0003735">
    <property type="term" value="F:structural constituent of ribosome"/>
    <property type="evidence" value="ECO:0007669"/>
    <property type="project" value="InterPro"/>
</dbReference>
<comment type="similarity">
    <text evidence="2 7">Belongs to the universal ribosomal protein uL22 family.</text>
</comment>
<feature type="chain" id="PRO_5043956423" description="Large ribosomal subunit protein uL22c" evidence="9">
    <location>
        <begin position="27"/>
        <end position="264"/>
    </location>
</feature>
<dbReference type="Pfam" id="PF00237">
    <property type="entry name" value="Ribosomal_L22"/>
    <property type="match status" value="1"/>
</dbReference>
<dbReference type="GO" id="GO:0005762">
    <property type="term" value="C:mitochondrial large ribosomal subunit"/>
    <property type="evidence" value="ECO:0007669"/>
    <property type="project" value="TreeGrafter"/>
</dbReference>
<proteinExistence type="inferred from homology"/>
<gene>
    <name evidence="10" type="ORF">CDCA_CDCA06G1809</name>
</gene>
<evidence type="ECO:0000256" key="7">
    <source>
        <dbReference type="RuleBase" id="RU004005"/>
    </source>
</evidence>
<comment type="function">
    <text evidence="1">This protein binds specifically to 23S rRNA.</text>
</comment>
<dbReference type="GO" id="GO:0006412">
    <property type="term" value="P:translation"/>
    <property type="evidence" value="ECO:0007669"/>
    <property type="project" value="InterPro"/>
</dbReference>
<evidence type="ECO:0000256" key="8">
    <source>
        <dbReference type="SAM" id="MobiDB-lite"/>
    </source>
</evidence>
<dbReference type="InterPro" id="IPR047867">
    <property type="entry name" value="Ribosomal_uL22_bac/org-type"/>
</dbReference>
<protein>
    <recommendedName>
        <fullName evidence="5">Large ribosomal subunit protein uL22c</fullName>
    </recommendedName>
    <alternativeName>
        <fullName evidence="6">50S ribosomal protein L22, chloroplastic</fullName>
    </alternativeName>
</protein>